<evidence type="ECO:0000313" key="1">
    <source>
        <dbReference type="EMBL" id="OFJ46402.1"/>
    </source>
</evidence>
<comment type="caution">
    <text evidence="1">The sequence shown here is derived from an EMBL/GenBank/DDBJ whole genome shotgun (WGS) entry which is preliminary data.</text>
</comment>
<organism evidence="1 2">
    <name type="scientific">Janthinobacterium lividum</name>
    <dbReference type="NCBI Taxonomy" id="29581"/>
    <lineage>
        <taxon>Bacteria</taxon>
        <taxon>Pseudomonadati</taxon>
        <taxon>Pseudomonadota</taxon>
        <taxon>Betaproteobacteria</taxon>
        <taxon>Burkholderiales</taxon>
        <taxon>Oxalobacteraceae</taxon>
        <taxon>Janthinobacterium</taxon>
    </lineage>
</organism>
<protein>
    <submittedName>
        <fullName evidence="1">Uncharacterized protein</fullName>
    </submittedName>
</protein>
<sequence>MSQQKALDDQAAALALQQKELDGRAIIIAGQEAVIKKAAHADFAEALCTDGKLLPTQKAGVIEIMSQLDAANQVADFAADDANHGKTGADLFKAFLSAQPKQVVFGRISQEPGADGGVADFAAPPGTMVDPAGMETYRKAVAYQLANPGTDLISAAKAVSR</sequence>
<gene>
    <name evidence="1" type="ORF">BA896_021860</name>
</gene>
<proteinExistence type="predicted"/>
<evidence type="ECO:0000313" key="2">
    <source>
        <dbReference type="Proteomes" id="UP000092634"/>
    </source>
</evidence>
<reference evidence="1 2" key="1">
    <citation type="submission" date="2016-10" db="EMBL/GenBank/DDBJ databases">
        <title>Updated version of Genome Assembly of Janthinobacterium lividum ERGS5:01.</title>
        <authorList>
            <person name="Kumar R."/>
            <person name="Acharya V."/>
            <person name="Singh D."/>
        </authorList>
    </citation>
    <scope>NUCLEOTIDE SEQUENCE [LARGE SCALE GENOMIC DNA]</scope>
    <source>
        <strain evidence="1 2">ERGS5:01</strain>
    </source>
</reference>
<dbReference type="Proteomes" id="UP000092634">
    <property type="component" value="Unassembled WGS sequence"/>
</dbReference>
<dbReference type="AlphaFoldDB" id="A0A1E8PJA5"/>
<name>A0A1E8PJA5_9BURK</name>
<dbReference type="EMBL" id="MAQB02000014">
    <property type="protein sequence ID" value="OFJ46402.1"/>
    <property type="molecule type" value="Genomic_DNA"/>
</dbReference>
<accession>A0A1E8PJA5</accession>